<evidence type="ECO:0000256" key="7">
    <source>
        <dbReference type="ARBA" id="ARBA00022777"/>
    </source>
</evidence>
<feature type="transmembrane region" description="Helical" evidence="12">
    <location>
        <begin position="39"/>
        <end position="58"/>
    </location>
</feature>
<dbReference type="InterPro" id="IPR036097">
    <property type="entry name" value="HisK_dim/P_sf"/>
</dbReference>
<dbReference type="SUPFAM" id="SSF47384">
    <property type="entry name" value="Homodimeric domain of signal transducing histidine kinase"/>
    <property type="match status" value="1"/>
</dbReference>
<name>A0A1H7PEG6_HALLR</name>
<dbReference type="GO" id="GO:0016020">
    <property type="term" value="C:membrane"/>
    <property type="evidence" value="ECO:0007669"/>
    <property type="project" value="UniProtKB-SubCell"/>
</dbReference>
<dbReference type="GO" id="GO:0007234">
    <property type="term" value="P:osmosensory signaling via phosphorelay pathway"/>
    <property type="evidence" value="ECO:0007669"/>
    <property type="project" value="TreeGrafter"/>
</dbReference>
<dbReference type="InterPro" id="IPR005467">
    <property type="entry name" value="His_kinase_dom"/>
</dbReference>
<keyword evidence="10" id="KW-0902">Two-component regulatory system</keyword>
<dbReference type="Gene3D" id="3.30.565.10">
    <property type="entry name" value="Histidine kinase-like ATPase, C-terminal domain"/>
    <property type="match status" value="1"/>
</dbReference>
<keyword evidence="5 12" id="KW-0812">Transmembrane</keyword>
<dbReference type="InterPro" id="IPR003594">
    <property type="entry name" value="HATPase_dom"/>
</dbReference>
<evidence type="ECO:0000256" key="3">
    <source>
        <dbReference type="ARBA" id="ARBA00012438"/>
    </source>
</evidence>
<evidence type="ECO:0000256" key="4">
    <source>
        <dbReference type="ARBA" id="ARBA00022679"/>
    </source>
</evidence>
<feature type="domain" description="Histidine kinase" evidence="13">
    <location>
        <begin position="361"/>
        <end position="569"/>
    </location>
</feature>
<evidence type="ECO:0000256" key="11">
    <source>
        <dbReference type="ARBA" id="ARBA00023136"/>
    </source>
</evidence>
<dbReference type="GO" id="GO:0030295">
    <property type="term" value="F:protein kinase activator activity"/>
    <property type="evidence" value="ECO:0007669"/>
    <property type="project" value="TreeGrafter"/>
</dbReference>
<dbReference type="InterPro" id="IPR000014">
    <property type="entry name" value="PAS"/>
</dbReference>
<dbReference type="SMART" id="SM00387">
    <property type="entry name" value="HATPase_c"/>
    <property type="match status" value="1"/>
</dbReference>
<dbReference type="Proteomes" id="UP000183894">
    <property type="component" value="Unassembled WGS sequence"/>
</dbReference>
<feature type="transmembrane region" description="Helical" evidence="12">
    <location>
        <begin position="148"/>
        <end position="171"/>
    </location>
</feature>
<dbReference type="GO" id="GO:0005524">
    <property type="term" value="F:ATP binding"/>
    <property type="evidence" value="ECO:0007669"/>
    <property type="project" value="UniProtKB-KW"/>
</dbReference>
<dbReference type="RefSeq" id="WP_074793622.1">
    <property type="nucleotide sequence ID" value="NZ_FOAD01000004.1"/>
</dbReference>
<evidence type="ECO:0000256" key="8">
    <source>
        <dbReference type="ARBA" id="ARBA00022840"/>
    </source>
</evidence>
<keyword evidence="6" id="KW-0547">Nucleotide-binding</keyword>
<dbReference type="PROSITE" id="PS50109">
    <property type="entry name" value="HIS_KIN"/>
    <property type="match status" value="1"/>
</dbReference>
<protein>
    <recommendedName>
        <fullName evidence="3">histidine kinase</fullName>
        <ecNumber evidence="3">2.7.13.3</ecNumber>
    </recommendedName>
</protein>
<dbReference type="Pfam" id="PF02518">
    <property type="entry name" value="HATPase_c"/>
    <property type="match status" value="1"/>
</dbReference>
<comment type="subcellular location">
    <subcellularLocation>
        <location evidence="2">Membrane</location>
        <topology evidence="2">Multi-pass membrane protein</topology>
    </subcellularLocation>
</comment>
<evidence type="ECO:0000256" key="12">
    <source>
        <dbReference type="SAM" id="Phobius"/>
    </source>
</evidence>
<dbReference type="AlphaFoldDB" id="A0A1H7PEG6"/>
<evidence type="ECO:0000256" key="1">
    <source>
        <dbReference type="ARBA" id="ARBA00000085"/>
    </source>
</evidence>
<evidence type="ECO:0000256" key="10">
    <source>
        <dbReference type="ARBA" id="ARBA00023012"/>
    </source>
</evidence>
<keyword evidence="9 12" id="KW-1133">Transmembrane helix</keyword>
<dbReference type="InterPro" id="IPR031621">
    <property type="entry name" value="HisKA_7TM"/>
</dbReference>
<dbReference type="PANTHER" id="PTHR42878">
    <property type="entry name" value="TWO-COMPONENT HISTIDINE KINASE"/>
    <property type="match status" value="1"/>
</dbReference>
<feature type="transmembrane region" description="Helical" evidence="12">
    <location>
        <begin position="183"/>
        <end position="203"/>
    </location>
</feature>
<feature type="transmembrane region" description="Helical" evidence="12">
    <location>
        <begin position="70"/>
        <end position="93"/>
    </location>
</feature>
<dbReference type="GO" id="GO:0000155">
    <property type="term" value="F:phosphorelay sensor kinase activity"/>
    <property type="evidence" value="ECO:0007669"/>
    <property type="project" value="InterPro"/>
</dbReference>
<evidence type="ECO:0000313" key="15">
    <source>
        <dbReference type="Proteomes" id="UP000183894"/>
    </source>
</evidence>
<evidence type="ECO:0000313" key="14">
    <source>
        <dbReference type="EMBL" id="SEL33477.1"/>
    </source>
</evidence>
<dbReference type="InterPro" id="IPR035965">
    <property type="entry name" value="PAS-like_dom_sf"/>
</dbReference>
<evidence type="ECO:0000256" key="2">
    <source>
        <dbReference type="ARBA" id="ARBA00004141"/>
    </source>
</evidence>
<dbReference type="Pfam" id="PF13188">
    <property type="entry name" value="PAS_8"/>
    <property type="match status" value="1"/>
</dbReference>
<dbReference type="Pfam" id="PF16927">
    <property type="entry name" value="HisKA_7TM"/>
    <property type="match status" value="1"/>
</dbReference>
<dbReference type="OrthoDB" id="3369at2157"/>
<dbReference type="GO" id="GO:0000156">
    <property type="term" value="F:phosphorelay response regulator activity"/>
    <property type="evidence" value="ECO:0007669"/>
    <property type="project" value="TreeGrafter"/>
</dbReference>
<keyword evidence="8" id="KW-0067">ATP-binding</keyword>
<keyword evidence="11 12" id="KW-0472">Membrane</keyword>
<keyword evidence="7" id="KW-0418">Kinase</keyword>
<dbReference type="InterPro" id="IPR036890">
    <property type="entry name" value="HATPase_C_sf"/>
</dbReference>
<reference evidence="14 15" key="1">
    <citation type="submission" date="2016-10" db="EMBL/GenBank/DDBJ databases">
        <authorList>
            <person name="de Groot N.N."/>
        </authorList>
    </citation>
    <scope>NUCLEOTIDE SEQUENCE [LARGE SCALE GENOMIC DNA]</scope>
    <source>
        <strain evidence="14 15">CDM_5</strain>
    </source>
</reference>
<evidence type="ECO:0000256" key="5">
    <source>
        <dbReference type="ARBA" id="ARBA00022692"/>
    </source>
</evidence>
<dbReference type="SUPFAM" id="SSF55785">
    <property type="entry name" value="PYP-like sensor domain (PAS domain)"/>
    <property type="match status" value="1"/>
</dbReference>
<keyword evidence="4" id="KW-0808">Transferase</keyword>
<comment type="catalytic activity">
    <reaction evidence="1">
        <text>ATP + protein L-histidine = ADP + protein N-phospho-L-histidine.</text>
        <dbReference type="EC" id="2.7.13.3"/>
    </reaction>
</comment>
<evidence type="ECO:0000256" key="6">
    <source>
        <dbReference type="ARBA" id="ARBA00022741"/>
    </source>
</evidence>
<feature type="transmembrane region" description="Helical" evidence="12">
    <location>
        <begin position="6"/>
        <end position="27"/>
    </location>
</feature>
<evidence type="ECO:0000259" key="13">
    <source>
        <dbReference type="PROSITE" id="PS50109"/>
    </source>
</evidence>
<evidence type="ECO:0000256" key="9">
    <source>
        <dbReference type="ARBA" id="ARBA00022989"/>
    </source>
</evidence>
<dbReference type="InterPro" id="IPR050351">
    <property type="entry name" value="BphY/WalK/GraS-like"/>
</dbReference>
<gene>
    <name evidence="14" type="ORF">SAMN04488691_10451</name>
</gene>
<feature type="transmembrane region" description="Helical" evidence="12">
    <location>
        <begin position="215"/>
        <end position="232"/>
    </location>
</feature>
<sequence length="569" mass="61825">MTWQQTIFAYPTLLATLISVILGVYGLRYILQHGRTPVLSAFFAVNVGLTLWAGFAALKLLSTVPSVKLLAYKLLYIGVAPLGVFALLFALAYTGREQWFRPRVIAGLLAVPALYLGLLFTNPSGVAFESTRFFQTAGVVVMRVDVGIGHLVLHTFYNALLSMLAIAIVVYEAVRLGRSYMPQAVLISAGIAAPFVFVMFSSLGVPPFGSDGVNLIPTSAAVTSTLLGFAIFRYRFLDLPPIAYTTAMEESPDGVLVLDSNERIVHANDRGMELLTDFGAEVGDSVDEISSGIDLTSSRNDSVQVDSKDDDPVFLSVRAQELVSQTRAIGWVIVLRDVTQLHRQKQIIEAKNEKLALLNQIVSHDIHNDMGIVMGNARLVEEMVDDTAVETRLRTIIRNSEHASELTDTVRSLMKTMLDGDDEPAKSVSVGSVLWSEIESVRVGNEHAEITLSNDVHGVRVLADDMLGTVFRNLLTNAVRHNDTDAPEISVTVHEEPDHVLVRIADNGPGISDENKDAVFGRGNKGLESPGTGIGLYLVDTIVSGYGGEVWVEDNGECGAVFVVKLRKA</sequence>
<dbReference type="InterPro" id="IPR004358">
    <property type="entry name" value="Sig_transdc_His_kin-like_C"/>
</dbReference>
<organism evidence="14 15">
    <name type="scientific">Haloferax larsenii</name>
    <dbReference type="NCBI Taxonomy" id="302484"/>
    <lineage>
        <taxon>Archaea</taxon>
        <taxon>Methanobacteriati</taxon>
        <taxon>Methanobacteriota</taxon>
        <taxon>Stenosarchaea group</taxon>
        <taxon>Halobacteria</taxon>
        <taxon>Halobacteriales</taxon>
        <taxon>Haloferacaceae</taxon>
        <taxon>Haloferax</taxon>
    </lineage>
</organism>
<dbReference type="Gene3D" id="3.30.450.20">
    <property type="entry name" value="PAS domain"/>
    <property type="match status" value="1"/>
</dbReference>
<proteinExistence type="predicted"/>
<dbReference type="SUPFAM" id="SSF55874">
    <property type="entry name" value="ATPase domain of HSP90 chaperone/DNA topoisomerase II/histidine kinase"/>
    <property type="match status" value="1"/>
</dbReference>
<feature type="transmembrane region" description="Helical" evidence="12">
    <location>
        <begin position="105"/>
        <end position="128"/>
    </location>
</feature>
<dbReference type="PRINTS" id="PR00344">
    <property type="entry name" value="BCTRLSENSOR"/>
</dbReference>
<dbReference type="EC" id="2.7.13.3" evidence="3"/>
<dbReference type="EMBL" id="FOAD01000004">
    <property type="protein sequence ID" value="SEL33477.1"/>
    <property type="molecule type" value="Genomic_DNA"/>
</dbReference>
<accession>A0A1H7PEG6</accession>
<dbReference type="PANTHER" id="PTHR42878:SF7">
    <property type="entry name" value="SENSOR HISTIDINE KINASE GLRK"/>
    <property type="match status" value="1"/>
</dbReference>
<dbReference type="Gene3D" id="1.10.287.130">
    <property type="match status" value="1"/>
</dbReference>